<dbReference type="RefSeq" id="WP_244457759.1">
    <property type="nucleotide sequence ID" value="NZ_AP025637.1"/>
</dbReference>
<name>A0ABN6NVF8_9PROT</name>
<dbReference type="Pfam" id="PF00486">
    <property type="entry name" value="Trans_reg_C"/>
    <property type="match status" value="1"/>
</dbReference>
<proteinExistence type="predicted"/>
<dbReference type="SUPFAM" id="SSF46894">
    <property type="entry name" value="C-terminal effector domain of the bipartite response regulators"/>
    <property type="match status" value="1"/>
</dbReference>
<gene>
    <name evidence="4" type="ORF">Rmf_03550</name>
</gene>
<dbReference type="CDD" id="cd00383">
    <property type="entry name" value="trans_reg_C"/>
    <property type="match status" value="1"/>
</dbReference>
<evidence type="ECO:0000256" key="1">
    <source>
        <dbReference type="ARBA" id="ARBA00023125"/>
    </source>
</evidence>
<organism evidence="4 5">
    <name type="scientific">Roseomonas fluvialis</name>
    <dbReference type="NCBI Taxonomy" id="1750527"/>
    <lineage>
        <taxon>Bacteria</taxon>
        <taxon>Pseudomonadati</taxon>
        <taxon>Pseudomonadota</taxon>
        <taxon>Alphaproteobacteria</taxon>
        <taxon>Acetobacterales</taxon>
        <taxon>Roseomonadaceae</taxon>
        <taxon>Roseomonas</taxon>
    </lineage>
</organism>
<dbReference type="InterPro" id="IPR011990">
    <property type="entry name" value="TPR-like_helical_dom_sf"/>
</dbReference>
<dbReference type="Gene3D" id="1.10.10.10">
    <property type="entry name" value="Winged helix-like DNA-binding domain superfamily/Winged helix DNA-binding domain"/>
    <property type="match status" value="1"/>
</dbReference>
<protein>
    <submittedName>
        <fullName evidence="4">Transcriptional regulator</fullName>
    </submittedName>
</protein>
<keyword evidence="5" id="KW-1185">Reference proteome</keyword>
<dbReference type="InterPro" id="IPR001867">
    <property type="entry name" value="OmpR/PhoB-type_DNA-bd"/>
</dbReference>
<dbReference type="SUPFAM" id="SSF48452">
    <property type="entry name" value="TPR-like"/>
    <property type="match status" value="1"/>
</dbReference>
<dbReference type="SMART" id="SM00862">
    <property type="entry name" value="Trans_reg_C"/>
    <property type="match status" value="1"/>
</dbReference>
<evidence type="ECO:0000259" key="3">
    <source>
        <dbReference type="PROSITE" id="PS51755"/>
    </source>
</evidence>
<sequence length="539" mass="58629">MREHLWAMTRVMQTEASDAAYLFASYRLDPLRGMLFDATGGEVRLRPKPFALLRYMLDDPGRLFGRDELLAALWPGVVVTDDSLTQCISDLRRAFGDRAAEILRTVPRRGYILTATVTREASPEALPAAVPPVDHPSPALGLQRRDTLIVVPAATLPGDAAAARLRPAFAADLIAELVRFEDLRVVAGPDTAASHGYAVFLDVHAAEEAARAVMRLEDIATGTTFWADRITWPVHDHAPPLAAIAALAGAIDLQIGRKSLRRAQQKAPERLTAREHMLLGRDLHQHGTEQDTIAARAMFLRATRMDPTFAAPYAWAAFTLMRVTTFDWNAALHGGGAEAAVELARQAARLDPESPLCQSALAFALSLTGHWDEAVDFARLALQLSRVADYGTRSACGEVLTAAGHPEETIAALGETLALDPHCPPRTRAVLGRALLLAGQPEEAMRELRRCAAHLPDYAPCARTMVVAAIETGMVEEARSAIQLVRRLRPQWLPGGDPIFWFLRRPGDIARFEKAFAVAMRLDAAGASGGLARPSTMRS</sequence>
<evidence type="ECO:0000256" key="2">
    <source>
        <dbReference type="PROSITE-ProRule" id="PRU01091"/>
    </source>
</evidence>
<evidence type="ECO:0000313" key="4">
    <source>
        <dbReference type="EMBL" id="BDG70426.1"/>
    </source>
</evidence>
<reference evidence="4 5" key="1">
    <citation type="journal article" date="2016" name="Microbes Environ.">
        <title>Phylogenetically diverse aerobic anoxygenic phototrophic bacteria isolated from epilithic biofilms in Tama river, Japan.</title>
        <authorList>
            <person name="Hirose S."/>
            <person name="Matsuura K."/>
            <person name="Haruta S."/>
        </authorList>
    </citation>
    <scope>NUCLEOTIDE SEQUENCE [LARGE SCALE GENOMIC DNA]</scope>
    <source>
        <strain evidence="4 5">S08</strain>
    </source>
</reference>
<feature type="domain" description="OmpR/PhoB-type" evidence="3">
    <location>
        <begin position="18"/>
        <end position="115"/>
    </location>
</feature>
<feature type="DNA-binding region" description="OmpR/PhoB-type" evidence="2">
    <location>
        <begin position="18"/>
        <end position="115"/>
    </location>
</feature>
<dbReference type="InterPro" id="IPR036388">
    <property type="entry name" value="WH-like_DNA-bd_sf"/>
</dbReference>
<dbReference type="Pfam" id="PF14559">
    <property type="entry name" value="TPR_19"/>
    <property type="match status" value="1"/>
</dbReference>
<dbReference type="EMBL" id="AP025637">
    <property type="protein sequence ID" value="BDG70426.1"/>
    <property type="molecule type" value="Genomic_DNA"/>
</dbReference>
<accession>A0ABN6NVF8</accession>
<dbReference type="Proteomes" id="UP000831327">
    <property type="component" value="Chromosome"/>
</dbReference>
<dbReference type="PROSITE" id="PS51755">
    <property type="entry name" value="OMPR_PHOB"/>
    <property type="match status" value="1"/>
</dbReference>
<keyword evidence="1 2" id="KW-0238">DNA-binding</keyword>
<dbReference type="Gene3D" id="1.25.40.10">
    <property type="entry name" value="Tetratricopeptide repeat domain"/>
    <property type="match status" value="1"/>
</dbReference>
<dbReference type="InterPro" id="IPR016032">
    <property type="entry name" value="Sig_transdc_resp-reg_C-effctor"/>
</dbReference>
<evidence type="ECO:0000313" key="5">
    <source>
        <dbReference type="Proteomes" id="UP000831327"/>
    </source>
</evidence>